<dbReference type="GO" id="GO:0050660">
    <property type="term" value="F:flavin adenine dinucleotide binding"/>
    <property type="evidence" value="ECO:0007669"/>
    <property type="project" value="InterPro"/>
</dbReference>
<keyword evidence="4" id="KW-1015">Disulfide bond</keyword>
<dbReference type="Proteomes" id="UP000796880">
    <property type="component" value="Unassembled WGS sequence"/>
</dbReference>
<dbReference type="InterPro" id="IPR036188">
    <property type="entry name" value="FAD/NAD-bd_sf"/>
</dbReference>
<comment type="cofactor">
    <cofactor evidence="1">
        <name>FAD</name>
        <dbReference type="ChEBI" id="CHEBI:57692"/>
    </cofactor>
</comment>
<dbReference type="GO" id="GO:0034599">
    <property type="term" value="P:cellular response to oxidative stress"/>
    <property type="evidence" value="ECO:0007669"/>
    <property type="project" value="TreeGrafter"/>
</dbReference>
<protein>
    <submittedName>
        <fullName evidence="6">Uncharacterized protein</fullName>
    </submittedName>
</protein>
<keyword evidence="5" id="KW-0676">Redox-active center</keyword>
<evidence type="ECO:0000256" key="4">
    <source>
        <dbReference type="ARBA" id="ARBA00023157"/>
    </source>
</evidence>
<dbReference type="PANTHER" id="PTHR42737">
    <property type="entry name" value="GLUTATHIONE REDUCTASE"/>
    <property type="match status" value="1"/>
</dbReference>
<evidence type="ECO:0000256" key="3">
    <source>
        <dbReference type="ARBA" id="ARBA00023002"/>
    </source>
</evidence>
<dbReference type="GO" id="GO:0005739">
    <property type="term" value="C:mitochondrion"/>
    <property type="evidence" value="ECO:0007669"/>
    <property type="project" value="TreeGrafter"/>
</dbReference>
<dbReference type="Gene3D" id="3.50.50.60">
    <property type="entry name" value="FAD/NAD(P)-binding domain"/>
    <property type="match status" value="1"/>
</dbReference>
<comment type="caution">
    <text evidence="6">The sequence shown here is derived from an EMBL/GenBank/DDBJ whole genome shotgun (WGS) entry which is preliminary data.</text>
</comment>
<accession>A0A8K0MRF4</accession>
<comment type="similarity">
    <text evidence="2">Belongs to the class-I pyridine nucleotide-disulfide oxidoreductase family.</text>
</comment>
<dbReference type="SUPFAM" id="SSF51905">
    <property type="entry name" value="FAD/NAD(P)-binding domain"/>
    <property type="match status" value="1"/>
</dbReference>
<evidence type="ECO:0000256" key="1">
    <source>
        <dbReference type="ARBA" id="ARBA00001974"/>
    </source>
</evidence>
<evidence type="ECO:0000256" key="5">
    <source>
        <dbReference type="ARBA" id="ARBA00023284"/>
    </source>
</evidence>
<dbReference type="GO" id="GO:0004362">
    <property type="term" value="F:glutathione-disulfide reductase (NADPH) activity"/>
    <property type="evidence" value="ECO:0007669"/>
    <property type="project" value="TreeGrafter"/>
</dbReference>
<sequence>MANKNAELQRLTSIYKNILKNANVTLIEVGGLPFIPEIPGREYAIDSDAALDLPSKPEKIAIVGGGLEILLRNRYLLEELSSTLKNPPKLSLSLKTNKGTVEGFSHILFATGRRPNTKLALMVVLDDRPSAGFMDFKTKNIIMIGIPNFVKYLAAIIMRIREPKTMALIFASEKMM</sequence>
<dbReference type="AlphaFoldDB" id="A0A8K0MRF4"/>
<proteinExistence type="inferred from homology"/>
<reference evidence="6" key="1">
    <citation type="submission" date="2020-03" db="EMBL/GenBank/DDBJ databases">
        <title>A high-quality chromosome-level genome assembly of a woody plant with both climbing and erect habits, Rhamnella rubrinervis.</title>
        <authorList>
            <person name="Lu Z."/>
            <person name="Yang Y."/>
            <person name="Zhu X."/>
            <person name="Sun Y."/>
        </authorList>
    </citation>
    <scope>NUCLEOTIDE SEQUENCE</scope>
    <source>
        <strain evidence="6">BYM</strain>
        <tissue evidence="6">Leaf</tissue>
    </source>
</reference>
<dbReference type="InterPro" id="IPR046952">
    <property type="entry name" value="GSHR/TRXR-like"/>
</dbReference>
<dbReference type="GO" id="GO:0045454">
    <property type="term" value="P:cell redox homeostasis"/>
    <property type="evidence" value="ECO:0007669"/>
    <property type="project" value="InterPro"/>
</dbReference>
<name>A0A8K0MRF4_9ROSA</name>
<dbReference type="GO" id="GO:0006749">
    <property type="term" value="P:glutathione metabolic process"/>
    <property type="evidence" value="ECO:0007669"/>
    <property type="project" value="TreeGrafter"/>
</dbReference>
<evidence type="ECO:0000313" key="6">
    <source>
        <dbReference type="EMBL" id="KAF3455827.1"/>
    </source>
</evidence>
<dbReference type="PANTHER" id="PTHR42737:SF9">
    <property type="entry name" value="GLUTATHIONE REDUCTASE"/>
    <property type="match status" value="1"/>
</dbReference>
<dbReference type="EMBL" id="VOIH02000001">
    <property type="protein sequence ID" value="KAF3455827.1"/>
    <property type="molecule type" value="Genomic_DNA"/>
</dbReference>
<organism evidence="6 7">
    <name type="scientific">Rhamnella rubrinervis</name>
    <dbReference type="NCBI Taxonomy" id="2594499"/>
    <lineage>
        <taxon>Eukaryota</taxon>
        <taxon>Viridiplantae</taxon>
        <taxon>Streptophyta</taxon>
        <taxon>Embryophyta</taxon>
        <taxon>Tracheophyta</taxon>
        <taxon>Spermatophyta</taxon>
        <taxon>Magnoliopsida</taxon>
        <taxon>eudicotyledons</taxon>
        <taxon>Gunneridae</taxon>
        <taxon>Pentapetalae</taxon>
        <taxon>rosids</taxon>
        <taxon>fabids</taxon>
        <taxon>Rosales</taxon>
        <taxon>Rhamnaceae</taxon>
        <taxon>rhamnoid group</taxon>
        <taxon>Rhamneae</taxon>
        <taxon>Rhamnella</taxon>
    </lineage>
</organism>
<evidence type="ECO:0000313" key="7">
    <source>
        <dbReference type="Proteomes" id="UP000796880"/>
    </source>
</evidence>
<keyword evidence="7" id="KW-1185">Reference proteome</keyword>
<dbReference type="GO" id="GO:0005829">
    <property type="term" value="C:cytosol"/>
    <property type="evidence" value="ECO:0007669"/>
    <property type="project" value="TreeGrafter"/>
</dbReference>
<evidence type="ECO:0000256" key="2">
    <source>
        <dbReference type="ARBA" id="ARBA00007532"/>
    </source>
</evidence>
<dbReference type="OrthoDB" id="5956163at2759"/>
<keyword evidence="3" id="KW-0560">Oxidoreductase</keyword>
<gene>
    <name evidence="6" type="ORF">FNV43_RR00469</name>
</gene>